<protein>
    <recommendedName>
        <fullName evidence="9">Acetylglutamate kinase</fullName>
        <ecNumber evidence="9">2.7.2.8</ecNumber>
    </recommendedName>
    <alternativeName>
        <fullName evidence="9">N-acetyl-L-glutamate 5-phosphotransferase</fullName>
    </alternativeName>
    <alternativeName>
        <fullName evidence="9">NAG kinase</fullName>
        <shortName evidence="9">NAGK</shortName>
    </alternativeName>
</protein>
<reference evidence="12" key="1">
    <citation type="submission" date="2017-08" db="EMBL/GenBank/DDBJ databases">
        <authorList>
            <person name="Grouzdev D.S."/>
            <person name="Gaisin V.A."/>
            <person name="Rysina M.S."/>
            <person name="Gorlenko V.M."/>
        </authorList>
    </citation>
    <scope>NUCLEOTIDE SEQUENCE [LARGE SCALE GENOMIC DNA]</scope>
    <source>
        <strain evidence="12">Kir15-3F</strain>
    </source>
</reference>
<evidence type="ECO:0000256" key="7">
    <source>
        <dbReference type="ARBA" id="ARBA00022840"/>
    </source>
</evidence>
<feature type="binding site" evidence="9">
    <location>
        <position position="62"/>
    </location>
    <ligand>
        <name>substrate</name>
    </ligand>
</feature>
<dbReference type="SUPFAM" id="SSF53633">
    <property type="entry name" value="Carbamate kinase-like"/>
    <property type="match status" value="1"/>
</dbReference>
<dbReference type="EMBL" id="NQWI01000091">
    <property type="protein sequence ID" value="PDW02035.1"/>
    <property type="molecule type" value="Genomic_DNA"/>
</dbReference>
<dbReference type="GO" id="GO:0005524">
    <property type="term" value="F:ATP binding"/>
    <property type="evidence" value="ECO:0007669"/>
    <property type="project" value="UniProtKB-UniRule"/>
</dbReference>
<keyword evidence="6 9" id="KW-0418">Kinase</keyword>
<evidence type="ECO:0000256" key="4">
    <source>
        <dbReference type="ARBA" id="ARBA00022679"/>
    </source>
</evidence>
<dbReference type="CDD" id="cd04238">
    <property type="entry name" value="AAK_NAGK-like"/>
    <property type="match status" value="1"/>
</dbReference>
<dbReference type="InterPro" id="IPR001048">
    <property type="entry name" value="Asp/Glu/Uridylate_kinase"/>
</dbReference>
<dbReference type="Proteomes" id="UP000220527">
    <property type="component" value="Unassembled WGS sequence"/>
</dbReference>
<keyword evidence="9" id="KW-0963">Cytoplasm</keyword>
<evidence type="ECO:0000256" key="3">
    <source>
        <dbReference type="ARBA" id="ARBA00022605"/>
    </source>
</evidence>
<dbReference type="Pfam" id="PF00696">
    <property type="entry name" value="AA_kinase"/>
    <property type="match status" value="1"/>
</dbReference>
<evidence type="ECO:0000256" key="6">
    <source>
        <dbReference type="ARBA" id="ARBA00022777"/>
    </source>
</evidence>
<comment type="function">
    <text evidence="9">Catalyzes the ATP-dependent phosphorylation of N-acetyl-L-glutamate.</text>
</comment>
<feature type="binding site" evidence="9">
    <location>
        <position position="158"/>
    </location>
    <ligand>
        <name>substrate</name>
    </ligand>
</feature>
<keyword evidence="7 9" id="KW-0067">ATP-binding</keyword>
<organism evidence="11 12">
    <name type="scientific">Candidatus Viridilinea mediisalina</name>
    <dbReference type="NCBI Taxonomy" id="2024553"/>
    <lineage>
        <taxon>Bacteria</taxon>
        <taxon>Bacillati</taxon>
        <taxon>Chloroflexota</taxon>
        <taxon>Chloroflexia</taxon>
        <taxon>Chloroflexales</taxon>
        <taxon>Chloroflexineae</taxon>
        <taxon>Oscillochloridaceae</taxon>
        <taxon>Candidatus Viridilinea</taxon>
    </lineage>
</organism>
<dbReference type="GO" id="GO:0042450">
    <property type="term" value="P:L-arginine biosynthetic process via ornithine"/>
    <property type="evidence" value="ECO:0007669"/>
    <property type="project" value="UniProtKB-UniRule"/>
</dbReference>
<keyword evidence="3 9" id="KW-0028">Amino-acid biosynthesis</keyword>
<feature type="site" description="Transition state stabilizer" evidence="9">
    <location>
        <position position="217"/>
    </location>
</feature>
<dbReference type="OrthoDB" id="9803155at2"/>
<dbReference type="PIRSF" id="PIRSF000728">
    <property type="entry name" value="NAGK"/>
    <property type="match status" value="1"/>
</dbReference>
<feature type="domain" description="Aspartate/glutamate/uridylate kinase" evidence="10">
    <location>
        <begin position="4"/>
        <end position="236"/>
    </location>
</feature>
<dbReference type="AlphaFoldDB" id="A0A2A6RGN0"/>
<comment type="similarity">
    <text evidence="9">Belongs to the acetylglutamate kinase family. ArgB subfamily.</text>
</comment>
<feature type="binding site" evidence="9">
    <location>
        <begin position="40"/>
        <end position="41"/>
    </location>
    <ligand>
        <name>substrate</name>
    </ligand>
</feature>
<accession>A0A2A6RGN0</accession>
<evidence type="ECO:0000256" key="1">
    <source>
        <dbReference type="ARBA" id="ARBA00004828"/>
    </source>
</evidence>
<gene>
    <name evidence="9 11" type="primary">argB</name>
    <name evidence="11" type="ORF">CJ255_15990</name>
</gene>
<dbReference type="HAMAP" id="MF_00082">
    <property type="entry name" value="ArgB"/>
    <property type="match status" value="1"/>
</dbReference>
<dbReference type="PANTHER" id="PTHR23342:SF0">
    <property type="entry name" value="N-ACETYLGLUTAMATE SYNTHASE, MITOCHONDRIAL"/>
    <property type="match status" value="1"/>
</dbReference>
<comment type="pathway">
    <text evidence="1 9">Amino-acid biosynthesis; L-arginine biosynthesis; N(2)-acetyl-L-ornithine from L-glutamate: step 2/4.</text>
</comment>
<dbReference type="NCBIfam" id="TIGR00761">
    <property type="entry name" value="argB"/>
    <property type="match status" value="1"/>
</dbReference>
<evidence type="ECO:0000256" key="8">
    <source>
        <dbReference type="ARBA" id="ARBA00048141"/>
    </source>
</evidence>
<dbReference type="InterPro" id="IPR036393">
    <property type="entry name" value="AceGlu_kinase-like_sf"/>
</dbReference>
<comment type="caution">
    <text evidence="11">The sequence shown here is derived from an EMBL/GenBank/DDBJ whole genome shotgun (WGS) entry which is preliminary data.</text>
</comment>
<dbReference type="UniPathway" id="UPA00068">
    <property type="reaction ID" value="UER00107"/>
</dbReference>
<dbReference type="EC" id="2.7.2.8" evidence="9"/>
<keyword evidence="5 9" id="KW-0547">Nucleotide-binding</keyword>
<dbReference type="PANTHER" id="PTHR23342">
    <property type="entry name" value="N-ACETYLGLUTAMATE SYNTHASE"/>
    <property type="match status" value="1"/>
</dbReference>
<feature type="site" description="Transition state stabilizer" evidence="9">
    <location>
        <position position="8"/>
    </location>
</feature>
<dbReference type="Gene3D" id="3.40.1160.10">
    <property type="entry name" value="Acetylglutamate kinase-like"/>
    <property type="match status" value="1"/>
</dbReference>
<keyword evidence="2 9" id="KW-0055">Arginine biosynthesis</keyword>
<sequence>MDRITVVKVGGNELDDPAFLAGLSRAVAGFGQPLVLVHGGGREISAALDAAGLPVQFIDGLRVTSPAAMAVMQQVVCGTINKRVVTSLLALGVPALGLSGLDLGLLRCEPHRPAGADLGRVGLVTTVEAATIHTLLAQGWLPVFAPVALGEADGLSYNVNADMVAQAIAAALSGAELLFISNVPGVLLDEQVVPELDVTATNSAIARGAIHGGMVPKVRAALAALEAGASSARITNLAGFAAGGTRFRRAEGGRRKAEGRW</sequence>
<evidence type="ECO:0000313" key="12">
    <source>
        <dbReference type="Proteomes" id="UP000220527"/>
    </source>
</evidence>
<comment type="subcellular location">
    <subcellularLocation>
        <location evidence="9">Cytoplasm</location>
    </subcellularLocation>
</comment>
<name>A0A2A6RGN0_9CHLR</name>
<keyword evidence="12" id="KW-1185">Reference proteome</keyword>
<evidence type="ECO:0000256" key="9">
    <source>
        <dbReference type="HAMAP-Rule" id="MF_00082"/>
    </source>
</evidence>
<proteinExistence type="inferred from homology"/>
<evidence type="ECO:0000259" key="10">
    <source>
        <dbReference type="Pfam" id="PF00696"/>
    </source>
</evidence>
<comment type="catalytic activity">
    <reaction evidence="8 9">
        <text>N-acetyl-L-glutamate + ATP = N-acetyl-L-glutamyl 5-phosphate + ADP</text>
        <dbReference type="Rhea" id="RHEA:14629"/>
        <dbReference type="ChEBI" id="CHEBI:30616"/>
        <dbReference type="ChEBI" id="CHEBI:44337"/>
        <dbReference type="ChEBI" id="CHEBI:57936"/>
        <dbReference type="ChEBI" id="CHEBI:456216"/>
        <dbReference type="EC" id="2.7.2.8"/>
    </reaction>
</comment>
<dbReference type="RefSeq" id="WP_097645101.1">
    <property type="nucleotide sequence ID" value="NZ_NQWI01000091.1"/>
</dbReference>
<dbReference type="InterPro" id="IPR004662">
    <property type="entry name" value="AcgluKinase_fam"/>
</dbReference>
<dbReference type="GO" id="GO:0005737">
    <property type="term" value="C:cytoplasm"/>
    <property type="evidence" value="ECO:0007669"/>
    <property type="project" value="UniProtKB-SubCell"/>
</dbReference>
<keyword evidence="4 9" id="KW-0808">Transferase</keyword>
<evidence type="ECO:0000313" key="11">
    <source>
        <dbReference type="EMBL" id="PDW02035.1"/>
    </source>
</evidence>
<dbReference type="GO" id="GO:0003991">
    <property type="term" value="F:acetylglutamate kinase activity"/>
    <property type="evidence" value="ECO:0007669"/>
    <property type="project" value="UniProtKB-UniRule"/>
</dbReference>
<dbReference type="InterPro" id="IPR037528">
    <property type="entry name" value="ArgB"/>
</dbReference>
<evidence type="ECO:0000256" key="5">
    <source>
        <dbReference type="ARBA" id="ARBA00022741"/>
    </source>
</evidence>
<evidence type="ECO:0000256" key="2">
    <source>
        <dbReference type="ARBA" id="ARBA00022571"/>
    </source>
</evidence>